<dbReference type="PROSITE" id="PS50157">
    <property type="entry name" value="ZINC_FINGER_C2H2_2"/>
    <property type="match status" value="2"/>
</dbReference>
<dbReference type="InterPro" id="IPR036236">
    <property type="entry name" value="Znf_C2H2_sf"/>
</dbReference>
<dbReference type="FunFam" id="3.30.160.60:FF:002343">
    <property type="entry name" value="Zinc finger protein 33A"/>
    <property type="match status" value="1"/>
</dbReference>
<name>A0A3Q3W8W6_MOLML</name>
<dbReference type="GO" id="GO:0005634">
    <property type="term" value="C:nucleus"/>
    <property type="evidence" value="ECO:0007669"/>
    <property type="project" value="UniProtKB-SubCell"/>
</dbReference>
<keyword evidence="2" id="KW-0479">Metal-binding</keyword>
<dbReference type="AlphaFoldDB" id="A0A3Q3W8W6"/>
<reference evidence="9" key="1">
    <citation type="submission" date="2025-08" db="UniProtKB">
        <authorList>
            <consortium name="Ensembl"/>
        </authorList>
    </citation>
    <scope>IDENTIFICATION</scope>
</reference>
<dbReference type="InterPro" id="IPR013087">
    <property type="entry name" value="Znf_C2H2_type"/>
</dbReference>
<keyword evidence="4 7" id="KW-0863">Zinc-finger</keyword>
<dbReference type="PANTHER" id="PTHR24394">
    <property type="entry name" value="ZINC FINGER PROTEIN"/>
    <property type="match status" value="1"/>
</dbReference>
<evidence type="ECO:0000256" key="4">
    <source>
        <dbReference type="ARBA" id="ARBA00022771"/>
    </source>
</evidence>
<keyword evidence="10" id="KW-1185">Reference proteome</keyword>
<dbReference type="Proteomes" id="UP000261620">
    <property type="component" value="Unplaced"/>
</dbReference>
<dbReference type="PANTHER" id="PTHR24394:SF29">
    <property type="entry name" value="MYONEURIN"/>
    <property type="match status" value="1"/>
</dbReference>
<evidence type="ECO:0000259" key="8">
    <source>
        <dbReference type="PROSITE" id="PS50157"/>
    </source>
</evidence>
<dbReference type="Ensembl" id="ENSMMOT00000013263.1">
    <property type="protein sequence ID" value="ENSMMOP00000013051.1"/>
    <property type="gene ID" value="ENSMMOG00000010026.1"/>
</dbReference>
<accession>A0A3Q3W8W6</accession>
<comment type="subcellular location">
    <subcellularLocation>
        <location evidence="1">Nucleus</location>
    </subcellularLocation>
</comment>
<evidence type="ECO:0000256" key="1">
    <source>
        <dbReference type="ARBA" id="ARBA00004123"/>
    </source>
</evidence>
<dbReference type="STRING" id="94237.ENSMMOP00000013051"/>
<proteinExistence type="predicted"/>
<evidence type="ECO:0000256" key="3">
    <source>
        <dbReference type="ARBA" id="ARBA00022737"/>
    </source>
</evidence>
<dbReference type="Gene3D" id="3.30.160.60">
    <property type="entry name" value="Classic Zinc Finger"/>
    <property type="match status" value="3"/>
</dbReference>
<feature type="domain" description="C2H2-type" evidence="8">
    <location>
        <begin position="78"/>
        <end position="105"/>
    </location>
</feature>
<dbReference type="SMART" id="SM00355">
    <property type="entry name" value="ZnF_C2H2"/>
    <property type="match status" value="3"/>
</dbReference>
<evidence type="ECO:0000313" key="9">
    <source>
        <dbReference type="Ensembl" id="ENSMMOP00000013051.1"/>
    </source>
</evidence>
<sequence>KESPNPCTALPVLPLREELRAAEKGCHSNFRFSKSTSLVRHNLTHTGQWPHQCSQCGKTFLTSGELLHKRIHTAERPYPCSYCERRFRCSSDLNMHIRTHTGKKHHRCFLCKKHYSTSMMLKRHVCTHGGWYHHRIIKSLG</sequence>
<dbReference type="OMA" id="ITTDKEC"/>
<dbReference type="PROSITE" id="PS00028">
    <property type="entry name" value="ZINC_FINGER_C2H2_1"/>
    <property type="match status" value="2"/>
</dbReference>
<dbReference type="GO" id="GO:0000981">
    <property type="term" value="F:DNA-binding transcription factor activity, RNA polymerase II-specific"/>
    <property type="evidence" value="ECO:0007669"/>
    <property type="project" value="TreeGrafter"/>
</dbReference>
<dbReference type="GO" id="GO:0008270">
    <property type="term" value="F:zinc ion binding"/>
    <property type="evidence" value="ECO:0007669"/>
    <property type="project" value="UniProtKB-KW"/>
</dbReference>
<keyword evidence="5" id="KW-0862">Zinc</keyword>
<protein>
    <recommendedName>
        <fullName evidence="8">C2H2-type domain-containing protein</fullName>
    </recommendedName>
</protein>
<dbReference type="SUPFAM" id="SSF57667">
    <property type="entry name" value="beta-beta-alpha zinc fingers"/>
    <property type="match status" value="2"/>
</dbReference>
<reference evidence="9" key="2">
    <citation type="submission" date="2025-09" db="UniProtKB">
        <authorList>
            <consortium name="Ensembl"/>
        </authorList>
    </citation>
    <scope>IDENTIFICATION</scope>
</reference>
<evidence type="ECO:0000313" key="10">
    <source>
        <dbReference type="Proteomes" id="UP000261620"/>
    </source>
</evidence>
<keyword evidence="6" id="KW-0539">Nucleus</keyword>
<evidence type="ECO:0000256" key="2">
    <source>
        <dbReference type="ARBA" id="ARBA00022723"/>
    </source>
</evidence>
<evidence type="ECO:0000256" key="6">
    <source>
        <dbReference type="ARBA" id="ARBA00023242"/>
    </source>
</evidence>
<feature type="domain" description="C2H2-type" evidence="8">
    <location>
        <begin position="51"/>
        <end position="77"/>
    </location>
</feature>
<evidence type="ECO:0000256" key="5">
    <source>
        <dbReference type="ARBA" id="ARBA00022833"/>
    </source>
</evidence>
<keyword evidence="3" id="KW-0677">Repeat</keyword>
<evidence type="ECO:0000256" key="7">
    <source>
        <dbReference type="PROSITE-ProRule" id="PRU00042"/>
    </source>
</evidence>
<organism evidence="9 10">
    <name type="scientific">Mola mola</name>
    <name type="common">Ocean sunfish</name>
    <name type="synonym">Tetraodon mola</name>
    <dbReference type="NCBI Taxonomy" id="94237"/>
    <lineage>
        <taxon>Eukaryota</taxon>
        <taxon>Metazoa</taxon>
        <taxon>Chordata</taxon>
        <taxon>Craniata</taxon>
        <taxon>Vertebrata</taxon>
        <taxon>Euteleostomi</taxon>
        <taxon>Actinopterygii</taxon>
        <taxon>Neopterygii</taxon>
        <taxon>Teleostei</taxon>
        <taxon>Neoteleostei</taxon>
        <taxon>Acanthomorphata</taxon>
        <taxon>Eupercaria</taxon>
        <taxon>Tetraodontiformes</taxon>
        <taxon>Molidae</taxon>
        <taxon>Mola</taxon>
    </lineage>
</organism>
<dbReference type="Pfam" id="PF13894">
    <property type="entry name" value="zf-C2H2_4"/>
    <property type="match status" value="1"/>
</dbReference>
<dbReference type="FunFam" id="3.30.160.60:FF:000110">
    <property type="entry name" value="Zinc finger protein-like"/>
    <property type="match status" value="1"/>
</dbReference>